<accession>A0A833MZL8</accession>
<reference evidence="3 4" key="1">
    <citation type="submission" date="2019-10" db="EMBL/GenBank/DDBJ databases">
        <title>Draft Genome Sequence of the Caffeine Degrading Methylotroph Methylorubrum populi PINKEL.</title>
        <authorList>
            <person name="Dawson S.C."/>
            <person name="Zhang X."/>
            <person name="Wright M.E."/>
            <person name="Sharma G."/>
            <person name="Langner J.T."/>
            <person name="Ditty J.L."/>
            <person name="Subuyuj G.A."/>
        </authorList>
    </citation>
    <scope>NUCLEOTIDE SEQUENCE [LARGE SCALE GENOMIC DNA]</scope>
    <source>
        <strain evidence="3 4">Pinkel</strain>
    </source>
</reference>
<proteinExistence type="predicted"/>
<organism evidence="3 4">
    <name type="scientific">Methylorubrum populi</name>
    <dbReference type="NCBI Taxonomy" id="223967"/>
    <lineage>
        <taxon>Bacteria</taxon>
        <taxon>Pseudomonadati</taxon>
        <taxon>Pseudomonadota</taxon>
        <taxon>Alphaproteobacteria</taxon>
        <taxon>Hyphomicrobiales</taxon>
        <taxon>Methylobacteriaceae</taxon>
        <taxon>Methylorubrum</taxon>
    </lineage>
</organism>
<comment type="caution">
    <text evidence="3">The sequence shown here is derived from an EMBL/GenBank/DDBJ whole genome shotgun (WGS) entry which is preliminary data.</text>
</comment>
<gene>
    <name evidence="3" type="ORF">F8B43_0139</name>
</gene>
<evidence type="ECO:0000256" key="1">
    <source>
        <dbReference type="SAM" id="MobiDB-lite"/>
    </source>
</evidence>
<dbReference type="EMBL" id="WEKV01000002">
    <property type="protein sequence ID" value="KAB7787686.1"/>
    <property type="molecule type" value="Genomic_DNA"/>
</dbReference>
<protein>
    <submittedName>
        <fullName evidence="3">Uncharacterized protein</fullName>
    </submittedName>
</protein>
<dbReference type="Proteomes" id="UP000469949">
    <property type="component" value="Unassembled WGS sequence"/>
</dbReference>
<feature type="region of interest" description="Disordered" evidence="1">
    <location>
        <begin position="28"/>
        <end position="56"/>
    </location>
</feature>
<feature type="compositionally biased region" description="Low complexity" evidence="1">
    <location>
        <begin position="34"/>
        <end position="55"/>
    </location>
</feature>
<dbReference type="RefSeq" id="WP_152275640.1">
    <property type="nucleotide sequence ID" value="NZ_JAQYXN010000001.1"/>
</dbReference>
<sequence length="94" mass="10019">MRASLLRLSLGLLCLGLILPGEAMAARKTAPLRPAKTPPKTAVAKADTKADTNAPLTAPQTAWTAAESANCGRVRRKLWQADEGWIVKTVTVCH</sequence>
<dbReference type="AlphaFoldDB" id="A0A833MZL8"/>
<keyword evidence="2" id="KW-0732">Signal</keyword>
<feature type="chain" id="PRO_5032510459" evidence="2">
    <location>
        <begin position="26"/>
        <end position="94"/>
    </location>
</feature>
<evidence type="ECO:0000313" key="3">
    <source>
        <dbReference type="EMBL" id="KAB7787686.1"/>
    </source>
</evidence>
<evidence type="ECO:0000256" key="2">
    <source>
        <dbReference type="SAM" id="SignalP"/>
    </source>
</evidence>
<feature type="signal peptide" evidence="2">
    <location>
        <begin position="1"/>
        <end position="25"/>
    </location>
</feature>
<name>A0A833MZL8_9HYPH</name>
<evidence type="ECO:0000313" key="4">
    <source>
        <dbReference type="Proteomes" id="UP000469949"/>
    </source>
</evidence>